<dbReference type="FunFam" id="3.90.190.10:FF:000003">
    <property type="entry name" value="receptor-type tyrosine-protein phosphatase kappa isoform X1"/>
    <property type="match status" value="1"/>
</dbReference>
<comment type="caution">
    <text evidence="23">The sequence shown here is derived from an EMBL/GenBank/DDBJ whole genome shotgun (WGS) entry which is preliminary data.</text>
</comment>
<dbReference type="InterPro" id="IPR000998">
    <property type="entry name" value="MAM_dom"/>
</dbReference>
<feature type="domain" description="MAM" evidence="20">
    <location>
        <begin position="287"/>
        <end position="434"/>
    </location>
</feature>
<comment type="subcellular location">
    <subcellularLocation>
        <location evidence="1">Membrane</location>
        <topology evidence="1">Single-pass type I membrane protein</topology>
    </subcellularLocation>
</comment>
<dbReference type="InterPro" id="IPR003595">
    <property type="entry name" value="Tyr_Pase_cat"/>
</dbReference>
<dbReference type="SMART" id="SM00137">
    <property type="entry name" value="MAM"/>
    <property type="match status" value="1"/>
</dbReference>
<gene>
    <name evidence="23" type="ORF">E1301_Tti004897</name>
</gene>
<accession>A0A5A9NSP3</accession>
<dbReference type="PANTHER" id="PTHR19134:SF208">
    <property type="entry name" value="RECEPTOR-TYPE TYROSINE-PROTEIN PHOSPHATASE T"/>
    <property type="match status" value="1"/>
</dbReference>
<dbReference type="GO" id="GO:0016020">
    <property type="term" value="C:membrane"/>
    <property type="evidence" value="ECO:0007669"/>
    <property type="project" value="UniProtKB-SubCell"/>
</dbReference>
<dbReference type="PRINTS" id="PR00020">
    <property type="entry name" value="MAMDOMAIN"/>
</dbReference>
<evidence type="ECO:0000256" key="15">
    <source>
        <dbReference type="ARBA" id="ARBA00051722"/>
    </source>
</evidence>
<dbReference type="Proteomes" id="UP000324632">
    <property type="component" value="Chromosome 13"/>
</dbReference>
<keyword evidence="12 23" id="KW-0675">Receptor</keyword>
<evidence type="ECO:0000256" key="2">
    <source>
        <dbReference type="ARBA" id="ARBA00006396"/>
    </source>
</evidence>
<dbReference type="PANTHER" id="PTHR19134">
    <property type="entry name" value="RECEPTOR-TYPE TYROSINE-PROTEIN PHOSPHATASE"/>
    <property type="match status" value="1"/>
</dbReference>
<dbReference type="CDD" id="cd06263">
    <property type="entry name" value="MAM"/>
    <property type="match status" value="1"/>
</dbReference>
<dbReference type="CDD" id="cd00063">
    <property type="entry name" value="FN3"/>
    <property type="match status" value="3"/>
</dbReference>
<feature type="compositionally biased region" description="Polar residues" evidence="16">
    <location>
        <begin position="15"/>
        <end position="27"/>
    </location>
</feature>
<dbReference type="InterPro" id="IPR000387">
    <property type="entry name" value="Tyr_Pase_dom"/>
</dbReference>
<feature type="domain" description="Tyrosine specific protein phosphatases" evidence="19">
    <location>
        <begin position="1531"/>
        <end position="1602"/>
    </location>
</feature>
<feature type="domain" description="Fibronectin type-III" evidence="22">
    <location>
        <begin position="924"/>
        <end position="1030"/>
    </location>
</feature>
<evidence type="ECO:0000256" key="4">
    <source>
        <dbReference type="ARBA" id="ARBA00022692"/>
    </source>
</evidence>
<dbReference type="Pfam" id="PF00041">
    <property type="entry name" value="fn3"/>
    <property type="match status" value="1"/>
</dbReference>
<dbReference type="CDD" id="cd14630">
    <property type="entry name" value="R-PTPc-T-1"/>
    <property type="match status" value="1"/>
</dbReference>
<sequence length="1891" mass="211519">MDRHHIPPTGPGSVLLNQPGSPGCEDTQTPTHIMMLIITYTAPLGILYNLCYALKNTLTLHYTSVAPAWPRLPQGTDVLDASLPSTEDQDGVEEDHLSERERGQMNSISFELLDADEEKGLMGYGEDDITRFTNHSIIQHFWAVLIFLCLLIHLSHCLSCLFCFAFKLCGSCSFEEHYSNCGYSVALGTNGFAWEQVNTWERPSMDAAVPTDKRQEFREVLRDDGDSGVDEKVLLYSYRRGEEACQSPLFLFIPPRTAGHRHQYDPFFSLLQLSGGFTDKLLQRKHDFSKVFVNECCGQIITVFGVRDTARSLPDNIRRISWEKGTGNIAVILKGQDQSRHTAGSFMVVNASGRASGQKAHLLLPTLKENDTHCIDFHYSLSSRDGTSPGTLNVYIKVDGGPQGNPIWNASAPVTEGWVKAELAISTFWPNSYQAPWGSRRLKCILCTGFGGRCLAKLREIETTVQTTHVSATWHVQCATQTVPASPICAIRRKRGKTPHFLRLQNVEVNVGQNATFQCIAGGKWSQHDKLWLQQWNGKDTSLMVTRVVNHRRFSATVSVTDTSQRSTSRYRCVIRSDGGSGVSNYAELSVKACSWRGDSVPQATTARWLSDPQVFKGPSVIPGIQTCVPSPCPIRDSDREHRVCQFSLAKDASSLPLALSHSLSVPPSLSFAFVHPSLQKEAETRMHCYKKQKEMERRIKEECSFSSLTKRIKPPKGYSIKGQRSAPPTPIAPPELLAVGATYLWIKPNANSIIGDGPIILKEVEYRTTTGNWAETHVVDAPTYKLWHLDPDVEYEIKVLLTRPGEGGTGPPGPPLITRTKCADPVNGPQNVNVVDIRARQLTLQWETFGYAVTRCHSFNLTVQYQYVFNQQEFAAEELIPTSSHYTLRGLRPFVTVKLRLVLANPEGSKESEEIVKQTEEDVPGPIPMESIQTGPYEEKIFMQWKAPNETNGVITLYEITYKALSSLDPTADLTTQRGRVFKLQNETHHLFVGLYPGTTYYFTLKASTNKGFGPPVTSRIATKIAAPSMPEYETDSPLNETDTTITVLLKPAQSRGAPVSAYQVVVQEQRKQKVRRATDVVECFPVPVSFRNASILDSPHYFAAELPPVSLAVVQPFTIGDNKTYNGYWNAPLSPSKSYSIYFQAMSKANGETKINCVRLATKGASTQNSNDTEPEKQVDSTVKMAGVIAGILMFVIILLGVLLTFKRRKLAKKQKETASSSTQREMGPVGTADKSTGKVSTLHKDDPFSTSSQDLNGFSSSSPCSFSIQGKALQSKTLINSYYSVSKEPVPATTSIDGSHSEMSQPSMTIQTYPYGGCESVEMSYQAGQFQPAIRVADLLQHITQMKCGQGYGFKEEYEGLAEGQTAPWETAKKDENRNKNRYGNIIAYEHTRVRLQPLEGDPHSDYINANYIDGYHRQRHYIATQGPMQETVRDFWRMIWQENSASIVMVTNLVEVGRVKCVRYWPDEMEVYGDIKVTLIETEPLAEYVIRTFTVQKKGHHEIREIRQFHFTSWPDHGVPCYATGLLGFIRQVKFLNPPDAGPIAVHCSAGAGRTGCFIAVDIMLDMAESEGVVDIFNCIRELRSQRVNMVQTEEQYVFVHDAILEACLCGNTAIPVCDFRAIYYNISRLDSQTNSSQIKDEFQTLNIVTPRVRPEDCSVGLLPRNHDKNRSMDVLAVDRCLPFLISVDGESSNYINAALMDWQISGGLVFDYNCSSIVMLNEMDAAQLCMQYWPEKGSCCYGPIQVEFISADIDEDIINRIFRICNMARPQDGYRLVQHFQFIGWPAYRDTPLSKRSILQLVRRLAKWQEQYDGGDGRTVVHCLTGGGRSGTFCAICSICEMIQQQNIVDVFHTVKTLRNNKANMVETMEQYKFCYEVALESLNGF</sequence>
<dbReference type="Gene3D" id="3.90.190.10">
    <property type="entry name" value="Protein tyrosine phosphatase superfamily"/>
    <property type="match status" value="2"/>
</dbReference>
<evidence type="ECO:0000259" key="22">
    <source>
        <dbReference type="PROSITE" id="PS50853"/>
    </source>
</evidence>
<dbReference type="FunFam" id="2.60.40.10:FF:000019">
    <property type="entry name" value="receptor-type tyrosine-protein phosphatase kappa isoform X2"/>
    <property type="match status" value="1"/>
</dbReference>
<dbReference type="SMART" id="SM00060">
    <property type="entry name" value="FN3"/>
    <property type="match status" value="3"/>
</dbReference>
<dbReference type="FunFam" id="2.60.40.10:FF:000152">
    <property type="entry name" value="receptor-type tyrosine-protein phosphatase T isoform X1"/>
    <property type="match status" value="1"/>
</dbReference>
<dbReference type="Gene3D" id="2.60.40.10">
    <property type="entry name" value="Immunoglobulins"/>
    <property type="match status" value="4"/>
</dbReference>
<keyword evidence="5" id="KW-0732">Signal</keyword>
<feature type="domain" description="Ig-like" evidence="21">
    <location>
        <begin position="499"/>
        <end position="590"/>
    </location>
</feature>
<dbReference type="InterPro" id="IPR007110">
    <property type="entry name" value="Ig-like_dom"/>
</dbReference>
<dbReference type="InterPro" id="IPR003599">
    <property type="entry name" value="Ig_sub"/>
</dbReference>
<dbReference type="PROSITE" id="PS50056">
    <property type="entry name" value="TYR_PHOSPHATASE_2"/>
    <property type="match status" value="2"/>
</dbReference>
<dbReference type="InterPro" id="IPR013783">
    <property type="entry name" value="Ig-like_fold"/>
</dbReference>
<dbReference type="PROSITE" id="PS50055">
    <property type="entry name" value="TYR_PHOSPHATASE_PTP"/>
    <property type="match status" value="2"/>
</dbReference>
<dbReference type="InterPro" id="IPR036116">
    <property type="entry name" value="FN3_sf"/>
</dbReference>
<evidence type="ECO:0000313" key="24">
    <source>
        <dbReference type="Proteomes" id="UP000324632"/>
    </source>
</evidence>
<name>A0A5A9NSP3_9TELE</name>
<keyword evidence="7" id="KW-0378">Hydrolase</keyword>
<dbReference type="SMART" id="SM00409">
    <property type="entry name" value="IG"/>
    <property type="match status" value="1"/>
</dbReference>
<feature type="transmembrane region" description="Helical" evidence="17">
    <location>
        <begin position="141"/>
        <end position="168"/>
    </location>
</feature>
<dbReference type="Pfam" id="PF00629">
    <property type="entry name" value="MAM"/>
    <property type="match status" value="1"/>
</dbReference>
<dbReference type="SUPFAM" id="SSF48726">
    <property type="entry name" value="Immunoglobulin"/>
    <property type="match status" value="1"/>
</dbReference>
<dbReference type="InterPro" id="IPR036179">
    <property type="entry name" value="Ig-like_dom_sf"/>
</dbReference>
<feature type="domain" description="Fibronectin type-III" evidence="22">
    <location>
        <begin position="731"/>
        <end position="824"/>
    </location>
</feature>
<dbReference type="Gene3D" id="2.60.120.200">
    <property type="match status" value="1"/>
</dbReference>
<evidence type="ECO:0000313" key="23">
    <source>
        <dbReference type="EMBL" id="KAA0712740.1"/>
    </source>
</evidence>
<reference evidence="23 24" key="1">
    <citation type="journal article" date="2019" name="Mol. Ecol. Resour.">
        <title>Chromosome-level genome assembly of Triplophysa tibetana, a fish adapted to the harsh high-altitude environment of the Tibetan Plateau.</title>
        <authorList>
            <person name="Yang X."/>
            <person name="Liu H."/>
            <person name="Ma Z."/>
            <person name="Zou Y."/>
            <person name="Zou M."/>
            <person name="Mao Y."/>
            <person name="Li X."/>
            <person name="Wang H."/>
            <person name="Chen T."/>
            <person name="Wang W."/>
            <person name="Yang R."/>
        </authorList>
    </citation>
    <scope>NUCLEOTIDE SEQUENCE [LARGE SCALE GENOMIC DNA]</scope>
    <source>
        <strain evidence="23">TTIB1903HZAU</strain>
        <tissue evidence="23">Muscle</tissue>
    </source>
</reference>
<protein>
    <recommendedName>
        <fullName evidence="3">protein-tyrosine-phosphatase</fullName>
        <ecNumber evidence="3">3.1.3.48</ecNumber>
    </recommendedName>
</protein>
<keyword evidence="11" id="KW-1015">Disulfide bond</keyword>
<dbReference type="PROSITE" id="PS50835">
    <property type="entry name" value="IG_LIKE"/>
    <property type="match status" value="1"/>
</dbReference>
<evidence type="ECO:0000256" key="7">
    <source>
        <dbReference type="ARBA" id="ARBA00022801"/>
    </source>
</evidence>
<dbReference type="PROSITE" id="PS50853">
    <property type="entry name" value="FN3"/>
    <property type="match status" value="3"/>
</dbReference>
<dbReference type="SUPFAM" id="SSF49899">
    <property type="entry name" value="Concanavalin A-like lectins/glucanases"/>
    <property type="match status" value="1"/>
</dbReference>
<dbReference type="FunFam" id="3.90.190.10:FF:000005">
    <property type="entry name" value="receptor-type tyrosine-protein phosphatase kappa isoform X1"/>
    <property type="match status" value="1"/>
</dbReference>
<dbReference type="FunFam" id="2.60.40.10:FF:000009">
    <property type="entry name" value="receptor-type tyrosine-protein phosphatase U isoform X1"/>
    <property type="match status" value="1"/>
</dbReference>
<feature type="region of interest" description="Disordered" evidence="16">
    <location>
        <begin position="1216"/>
        <end position="1258"/>
    </location>
</feature>
<evidence type="ECO:0000259" key="20">
    <source>
        <dbReference type="PROSITE" id="PS50060"/>
    </source>
</evidence>
<dbReference type="Pfam" id="PF00102">
    <property type="entry name" value="Y_phosphatase"/>
    <property type="match status" value="2"/>
</dbReference>
<keyword evidence="4 17" id="KW-0812">Transmembrane</keyword>
<feature type="domain" description="Fibronectin type-III" evidence="22">
    <location>
        <begin position="829"/>
        <end position="923"/>
    </location>
</feature>
<keyword evidence="8" id="KW-0904">Protein phosphatase</keyword>
<evidence type="ECO:0000256" key="8">
    <source>
        <dbReference type="ARBA" id="ARBA00022912"/>
    </source>
</evidence>
<keyword evidence="13" id="KW-0325">Glycoprotein</keyword>
<dbReference type="InterPro" id="IPR057598">
    <property type="entry name" value="Fn3_PTPRU"/>
</dbReference>
<evidence type="ECO:0000256" key="1">
    <source>
        <dbReference type="ARBA" id="ARBA00004479"/>
    </source>
</evidence>
<dbReference type="PROSITE" id="PS00383">
    <property type="entry name" value="TYR_PHOSPHATASE_1"/>
    <property type="match status" value="2"/>
</dbReference>
<evidence type="ECO:0000256" key="6">
    <source>
        <dbReference type="ARBA" id="ARBA00022737"/>
    </source>
</evidence>
<organism evidence="23 24">
    <name type="scientific">Triplophysa tibetana</name>
    <dbReference type="NCBI Taxonomy" id="1572043"/>
    <lineage>
        <taxon>Eukaryota</taxon>
        <taxon>Metazoa</taxon>
        <taxon>Chordata</taxon>
        <taxon>Craniata</taxon>
        <taxon>Vertebrata</taxon>
        <taxon>Euteleostomi</taxon>
        <taxon>Actinopterygii</taxon>
        <taxon>Neopterygii</taxon>
        <taxon>Teleostei</taxon>
        <taxon>Ostariophysi</taxon>
        <taxon>Cypriniformes</taxon>
        <taxon>Nemacheilidae</taxon>
        <taxon>Triplophysa</taxon>
    </lineage>
</organism>
<feature type="domain" description="Tyrosine specific protein phosphatases" evidence="19">
    <location>
        <begin position="1801"/>
        <end position="1878"/>
    </location>
</feature>
<dbReference type="EC" id="3.1.3.48" evidence="3"/>
<dbReference type="InterPro" id="IPR029021">
    <property type="entry name" value="Prot-tyrosine_phosphatase-like"/>
</dbReference>
<dbReference type="PROSITE" id="PS00740">
    <property type="entry name" value="MAM_1"/>
    <property type="match status" value="1"/>
</dbReference>
<dbReference type="InterPro" id="IPR013320">
    <property type="entry name" value="ConA-like_dom_sf"/>
</dbReference>
<evidence type="ECO:0000256" key="3">
    <source>
        <dbReference type="ARBA" id="ARBA00013064"/>
    </source>
</evidence>
<dbReference type="InterPro" id="IPR050348">
    <property type="entry name" value="Protein-Tyr_Phosphatase"/>
</dbReference>
<dbReference type="InterPro" id="IPR000242">
    <property type="entry name" value="PTP_cat"/>
</dbReference>
<feature type="region of interest" description="Disordered" evidence="16">
    <location>
        <begin position="1"/>
        <end position="27"/>
    </location>
</feature>
<evidence type="ECO:0000256" key="10">
    <source>
        <dbReference type="ARBA" id="ARBA00023136"/>
    </source>
</evidence>
<dbReference type="PROSITE" id="PS50060">
    <property type="entry name" value="MAM_2"/>
    <property type="match status" value="2"/>
</dbReference>
<evidence type="ECO:0000256" key="14">
    <source>
        <dbReference type="ARBA" id="ARBA00023319"/>
    </source>
</evidence>
<dbReference type="EMBL" id="SOYY01000013">
    <property type="protein sequence ID" value="KAA0712740.1"/>
    <property type="molecule type" value="Genomic_DNA"/>
</dbReference>
<dbReference type="SUPFAM" id="SSF52799">
    <property type="entry name" value="(Phosphotyrosine protein) phosphatases II"/>
    <property type="match status" value="2"/>
</dbReference>
<feature type="transmembrane region" description="Helical" evidence="17">
    <location>
        <begin position="1187"/>
        <end position="1208"/>
    </location>
</feature>
<dbReference type="SUPFAM" id="SSF49265">
    <property type="entry name" value="Fibronectin type III"/>
    <property type="match status" value="2"/>
</dbReference>
<dbReference type="SMART" id="SM00404">
    <property type="entry name" value="PTPc_motif"/>
    <property type="match status" value="2"/>
</dbReference>
<dbReference type="InterPro" id="IPR003961">
    <property type="entry name" value="FN3_dom"/>
</dbReference>
<keyword evidence="9 17" id="KW-1133">Transmembrane helix</keyword>
<evidence type="ECO:0000256" key="13">
    <source>
        <dbReference type="ARBA" id="ARBA00023180"/>
    </source>
</evidence>
<feature type="domain" description="Tyrosine-protein phosphatase" evidence="18">
    <location>
        <begin position="1357"/>
        <end position="1611"/>
    </location>
</feature>
<proteinExistence type="inferred from homology"/>
<keyword evidence="10 17" id="KW-0472">Membrane</keyword>
<feature type="transmembrane region" description="Helical" evidence="17">
    <location>
        <begin position="33"/>
        <end position="54"/>
    </location>
</feature>
<evidence type="ECO:0000256" key="16">
    <source>
        <dbReference type="SAM" id="MobiDB-lite"/>
    </source>
</evidence>
<dbReference type="Pfam" id="PF23144">
    <property type="entry name" value="Fn3_PTPRU"/>
    <property type="match status" value="1"/>
</dbReference>
<feature type="region of interest" description="Disordered" evidence="16">
    <location>
        <begin position="80"/>
        <end position="100"/>
    </location>
</feature>
<dbReference type="FunFam" id="2.60.40.10:FF:000025">
    <property type="entry name" value="receptor-type tyrosine-protein phosphatase U isoform X2"/>
    <property type="match status" value="1"/>
</dbReference>
<evidence type="ECO:0000259" key="18">
    <source>
        <dbReference type="PROSITE" id="PS50055"/>
    </source>
</evidence>
<keyword evidence="14" id="KW-0393">Immunoglobulin domain</keyword>
<evidence type="ECO:0000256" key="9">
    <source>
        <dbReference type="ARBA" id="ARBA00022989"/>
    </source>
</evidence>
<evidence type="ECO:0000256" key="12">
    <source>
        <dbReference type="ARBA" id="ARBA00023170"/>
    </source>
</evidence>
<comment type="similarity">
    <text evidence="2">Belongs to the protein-tyrosine phosphatase family. Receptor class 2B subfamily.</text>
</comment>
<keyword evidence="6" id="KW-0677">Repeat</keyword>
<keyword evidence="24" id="KW-1185">Reference proteome</keyword>
<dbReference type="InterPro" id="IPR016130">
    <property type="entry name" value="Tyr_Pase_AS"/>
</dbReference>
<feature type="domain" description="MAM" evidence="20">
    <location>
        <begin position="170"/>
        <end position="206"/>
    </location>
</feature>
<feature type="domain" description="Tyrosine-protein phosphatase" evidence="18">
    <location>
        <begin position="1643"/>
        <end position="1887"/>
    </location>
</feature>
<dbReference type="GO" id="GO:0004725">
    <property type="term" value="F:protein tyrosine phosphatase activity"/>
    <property type="evidence" value="ECO:0007669"/>
    <property type="project" value="UniProtKB-EC"/>
</dbReference>
<evidence type="ECO:0000259" key="21">
    <source>
        <dbReference type="PROSITE" id="PS50835"/>
    </source>
</evidence>
<dbReference type="SMART" id="SM00194">
    <property type="entry name" value="PTPc"/>
    <property type="match status" value="2"/>
</dbReference>
<dbReference type="PRINTS" id="PR00700">
    <property type="entry name" value="PRTYPHPHTASE"/>
</dbReference>
<evidence type="ECO:0000256" key="5">
    <source>
        <dbReference type="ARBA" id="ARBA00022729"/>
    </source>
</evidence>
<evidence type="ECO:0000259" key="19">
    <source>
        <dbReference type="PROSITE" id="PS50056"/>
    </source>
</evidence>
<comment type="catalytic activity">
    <reaction evidence="15">
        <text>O-phospho-L-tyrosyl-[protein] + H2O = L-tyrosyl-[protein] + phosphate</text>
        <dbReference type="Rhea" id="RHEA:10684"/>
        <dbReference type="Rhea" id="RHEA-COMP:10136"/>
        <dbReference type="Rhea" id="RHEA-COMP:20101"/>
        <dbReference type="ChEBI" id="CHEBI:15377"/>
        <dbReference type="ChEBI" id="CHEBI:43474"/>
        <dbReference type="ChEBI" id="CHEBI:46858"/>
        <dbReference type="ChEBI" id="CHEBI:61978"/>
        <dbReference type="EC" id="3.1.3.48"/>
    </reaction>
</comment>
<evidence type="ECO:0000256" key="11">
    <source>
        <dbReference type="ARBA" id="ARBA00023157"/>
    </source>
</evidence>
<evidence type="ECO:0000256" key="17">
    <source>
        <dbReference type="SAM" id="Phobius"/>
    </source>
</evidence>